<gene>
    <name evidence="2" type="ORF">GT360_13950</name>
</gene>
<organism evidence="2 3">
    <name type="scientific">Vibrio astriarenae</name>
    <dbReference type="NCBI Taxonomy" id="1481923"/>
    <lineage>
        <taxon>Bacteria</taxon>
        <taxon>Pseudomonadati</taxon>
        <taxon>Pseudomonadota</taxon>
        <taxon>Gammaproteobacteria</taxon>
        <taxon>Vibrionales</taxon>
        <taxon>Vibrionaceae</taxon>
        <taxon>Vibrio</taxon>
    </lineage>
</organism>
<accession>A0A7Z2T5B0</accession>
<evidence type="ECO:0000256" key="1">
    <source>
        <dbReference type="SAM" id="Coils"/>
    </source>
</evidence>
<reference evidence="2 3" key="1">
    <citation type="submission" date="2020-01" db="EMBL/GenBank/DDBJ databases">
        <title>Whole genome and functional gene identification of agarase of Vibrio HN897.</title>
        <authorList>
            <person name="Liu Y."/>
            <person name="Zhao Z."/>
        </authorList>
    </citation>
    <scope>NUCLEOTIDE SEQUENCE [LARGE SCALE GENOMIC DNA]</scope>
    <source>
        <strain evidence="2 3">HN897</strain>
    </source>
</reference>
<dbReference type="KEGG" id="vas:GT360_13950"/>
<evidence type="ECO:0000313" key="2">
    <source>
        <dbReference type="EMBL" id="QIA64525.1"/>
    </source>
</evidence>
<name>A0A7Z2T5B0_9VIBR</name>
<protein>
    <submittedName>
        <fullName evidence="2">Uncharacterized protein</fullName>
    </submittedName>
</protein>
<proteinExistence type="predicted"/>
<dbReference type="AlphaFoldDB" id="A0A7Z2T5B0"/>
<dbReference type="Proteomes" id="UP000464262">
    <property type="component" value="Chromosome 1"/>
</dbReference>
<evidence type="ECO:0000313" key="3">
    <source>
        <dbReference type="Proteomes" id="UP000464262"/>
    </source>
</evidence>
<dbReference type="EMBL" id="CP047475">
    <property type="protein sequence ID" value="QIA64525.1"/>
    <property type="molecule type" value="Genomic_DNA"/>
</dbReference>
<dbReference type="RefSeq" id="WP_164649428.1">
    <property type="nucleotide sequence ID" value="NZ_CP047475.1"/>
</dbReference>
<keyword evidence="3" id="KW-1185">Reference proteome</keyword>
<sequence>MEITSTDLRKLALHITHCCDQKEWQKLRTLDLKIRGVLEHFQLNPEKAKRLQRDITTLRVQHEKAVDRCEEEKSRIGRTLAKLQSEREGLEGYYQVERSGA</sequence>
<feature type="coiled-coil region" evidence="1">
    <location>
        <begin position="48"/>
        <end position="86"/>
    </location>
</feature>
<keyword evidence="1" id="KW-0175">Coiled coil</keyword>